<protein>
    <submittedName>
        <fullName evidence="13">TonB-dependent receptor SusC</fullName>
    </submittedName>
</protein>
<dbReference type="PROSITE" id="PS52016">
    <property type="entry name" value="TONB_DEPENDENT_REC_3"/>
    <property type="match status" value="1"/>
</dbReference>
<evidence type="ECO:0000256" key="10">
    <source>
        <dbReference type="SAM" id="SignalP"/>
    </source>
</evidence>
<evidence type="ECO:0000313" key="13">
    <source>
        <dbReference type="EMBL" id="KAA6300910.1"/>
    </source>
</evidence>
<keyword evidence="2 8" id="KW-0813">Transport</keyword>
<dbReference type="NCBIfam" id="TIGR04056">
    <property type="entry name" value="OMP_RagA_SusC"/>
    <property type="match status" value="1"/>
</dbReference>
<dbReference type="Pfam" id="PF13715">
    <property type="entry name" value="CarbopepD_reg_2"/>
    <property type="match status" value="1"/>
</dbReference>
<evidence type="ECO:0000256" key="7">
    <source>
        <dbReference type="ARBA" id="ARBA00023237"/>
    </source>
</evidence>
<evidence type="ECO:0000259" key="11">
    <source>
        <dbReference type="Pfam" id="PF00593"/>
    </source>
</evidence>
<dbReference type="InterPro" id="IPR023996">
    <property type="entry name" value="TonB-dep_OMP_SusC/RagA"/>
</dbReference>
<dbReference type="InterPro" id="IPR023997">
    <property type="entry name" value="TonB-dep_OMP_SusC/RagA_CS"/>
</dbReference>
<evidence type="ECO:0000256" key="6">
    <source>
        <dbReference type="ARBA" id="ARBA00023136"/>
    </source>
</evidence>
<dbReference type="NCBIfam" id="TIGR04057">
    <property type="entry name" value="SusC_RagA_signa"/>
    <property type="match status" value="1"/>
</dbReference>
<dbReference type="AlphaFoldDB" id="A0A5M8NW58"/>
<keyword evidence="13" id="KW-0675">Receptor</keyword>
<comment type="similarity">
    <text evidence="8 9">Belongs to the TonB-dependent receptor family.</text>
</comment>
<dbReference type="InterPro" id="IPR036942">
    <property type="entry name" value="Beta-barrel_TonB_sf"/>
</dbReference>
<reference evidence="13 14" key="1">
    <citation type="submission" date="2019-03" db="EMBL/GenBank/DDBJ databases">
        <title>Single cell metagenomics reveals metabolic interactions within the superorganism composed of flagellate Streblomastix strix and complex community of Bacteroidetes bacteria on its surface.</title>
        <authorList>
            <person name="Treitli S.C."/>
            <person name="Kolisko M."/>
            <person name="Husnik F."/>
            <person name="Keeling P."/>
            <person name="Hampl V."/>
        </authorList>
    </citation>
    <scope>NUCLEOTIDE SEQUENCE [LARGE SCALE GENOMIC DNA]</scope>
    <source>
        <strain evidence="13">St1</strain>
    </source>
</reference>
<dbReference type="Proteomes" id="UP000324575">
    <property type="component" value="Unassembled WGS sequence"/>
</dbReference>
<keyword evidence="4 8" id="KW-0812">Transmembrane</keyword>
<keyword evidence="6 8" id="KW-0472">Membrane</keyword>
<keyword evidence="10" id="KW-0732">Signal</keyword>
<dbReference type="InterPro" id="IPR037066">
    <property type="entry name" value="Plug_dom_sf"/>
</dbReference>
<dbReference type="EMBL" id="SNRX01000039">
    <property type="protein sequence ID" value="KAA6300910.1"/>
    <property type="molecule type" value="Genomic_DNA"/>
</dbReference>
<dbReference type="SUPFAM" id="SSF56935">
    <property type="entry name" value="Porins"/>
    <property type="match status" value="1"/>
</dbReference>
<comment type="subcellular location">
    <subcellularLocation>
        <location evidence="1 8">Cell outer membrane</location>
        <topology evidence="1 8">Multi-pass membrane protein</topology>
    </subcellularLocation>
</comment>
<dbReference type="Gene3D" id="2.170.130.10">
    <property type="entry name" value="TonB-dependent receptor, plug domain"/>
    <property type="match status" value="1"/>
</dbReference>
<sequence>MDCNYLKKATGVLLFCSIPLLAGAVSMFETAEPLEPLVSTESPIVQQSIKVTGTVVDAITKEPIIGANVIVNGTATGTSTNFEGKFSLDVPSNSILLVSYIGYFNLEVKATTSPMTINLSEDTRALDEIVILGYATQRRESLTGSLQTLKNEKILTATSASVENLLSGKVPGVYVAPGSGQPGSRGSIIIRGKTSINGVVDPLWVIDGVIAGTASNYALNPTDIETMTILKDAASTAIYGSQGANGVIVVTTKRASSNKVSVDFSAKFGTNKLDNGNMEVMNGAELYDYFKSFANQEAVAFPRWNEKLRNTNYDWWNLATQTGISQDYNISISGGSEKVKSYFSIGYYDEEGAVRGYDFNRYSMRYRTEFKLLEDRLTIKPMISGSRRDIDDRQHSLTAMYFNLPWDSPYLEDGTPTPNQSTTWVSSKGTNYLYDLQWNKSNSTRYSFMGNFDFDLRLTDWLTFSSVNNLSWDSYAYHAYTDPRSNDGIGVAGRIEEEDQKTERRYTNQLLRFNKSFGEHSLSGLIAYEFNDYRYKEVQTIATGFVAGYEVLDVAAKPEKTAGFINESAVQSVLFNANYAYANKYLAQVSARRDGASNFGDNAKYGNFFSVSGGWILNKEAFFQADWVDLLKLRAAYGSVGNRPSAFYPQYNLYSLSQSYNEIFGALISQIGNKDLTWEKTYTLGIGVDFSFLERFRLSLDYYNKYTDNILFRVPVSGLTGVTSVWQNVGEMGNNGFEVVLGADIIKSNDWKWSVDFNLGLNRNKIKKLYGGEKVNKEGIVMPNLGGIAGSVSRKLLPGYSSDAYFTREWAGVNPDTGAPQWYKTENDQRVITENYAQADEVMYGSYNPDFYGGFSTGLTWKQLDLNAIFGYSVGGSIYNYSRQEYDSDGTYSDRNQMKLMKDWSRWEKPGDIATHPKPSLGNTSNANKVSSRYLEDAGYLKLRSLSIGYNLQLPNWKVQNLRLSLTAENLFTITNYSGVDPEIPVKEETDGSYSVTGVTSPSNYPVTRKFMFGISFTL</sequence>
<feature type="domain" description="TonB-dependent receptor plug" evidence="12">
    <location>
        <begin position="140"/>
        <end position="247"/>
    </location>
</feature>
<evidence type="ECO:0000313" key="14">
    <source>
        <dbReference type="Proteomes" id="UP000324575"/>
    </source>
</evidence>
<evidence type="ECO:0000256" key="1">
    <source>
        <dbReference type="ARBA" id="ARBA00004571"/>
    </source>
</evidence>
<dbReference type="Pfam" id="PF00593">
    <property type="entry name" value="TonB_dep_Rec_b-barrel"/>
    <property type="match status" value="1"/>
</dbReference>
<name>A0A5M8NW58_9BACT</name>
<feature type="domain" description="TonB-dependent receptor-like beta-barrel" evidence="11">
    <location>
        <begin position="391"/>
        <end position="971"/>
    </location>
</feature>
<keyword evidence="5 9" id="KW-0798">TonB box</keyword>
<dbReference type="InterPro" id="IPR012910">
    <property type="entry name" value="Plug_dom"/>
</dbReference>
<gene>
    <name evidence="13" type="ORF">EZS26_002936</name>
</gene>
<feature type="signal peptide" evidence="10">
    <location>
        <begin position="1"/>
        <end position="24"/>
    </location>
</feature>
<evidence type="ECO:0000256" key="4">
    <source>
        <dbReference type="ARBA" id="ARBA00022692"/>
    </source>
</evidence>
<evidence type="ECO:0000256" key="3">
    <source>
        <dbReference type="ARBA" id="ARBA00022452"/>
    </source>
</evidence>
<accession>A0A5M8NW58</accession>
<dbReference type="InterPro" id="IPR000531">
    <property type="entry name" value="Beta-barrel_TonB"/>
</dbReference>
<dbReference type="Gene3D" id="2.60.40.1120">
    <property type="entry name" value="Carboxypeptidase-like, regulatory domain"/>
    <property type="match status" value="1"/>
</dbReference>
<keyword evidence="3 8" id="KW-1134">Transmembrane beta strand</keyword>
<dbReference type="InterPro" id="IPR039426">
    <property type="entry name" value="TonB-dep_rcpt-like"/>
</dbReference>
<evidence type="ECO:0000256" key="8">
    <source>
        <dbReference type="PROSITE-ProRule" id="PRU01360"/>
    </source>
</evidence>
<dbReference type="Pfam" id="PF07715">
    <property type="entry name" value="Plug"/>
    <property type="match status" value="1"/>
</dbReference>
<comment type="caution">
    <text evidence="13">The sequence shown here is derived from an EMBL/GenBank/DDBJ whole genome shotgun (WGS) entry which is preliminary data.</text>
</comment>
<keyword evidence="7 8" id="KW-0998">Cell outer membrane</keyword>
<dbReference type="SUPFAM" id="SSF49464">
    <property type="entry name" value="Carboxypeptidase regulatory domain-like"/>
    <property type="match status" value="1"/>
</dbReference>
<dbReference type="GO" id="GO:0009279">
    <property type="term" value="C:cell outer membrane"/>
    <property type="evidence" value="ECO:0007669"/>
    <property type="project" value="UniProtKB-SubCell"/>
</dbReference>
<proteinExistence type="inferred from homology"/>
<dbReference type="Gene3D" id="2.40.170.20">
    <property type="entry name" value="TonB-dependent receptor, beta-barrel domain"/>
    <property type="match status" value="1"/>
</dbReference>
<organism evidence="13 14">
    <name type="scientific">Candidatus Ordinivivax streblomastigis</name>
    <dbReference type="NCBI Taxonomy" id="2540710"/>
    <lineage>
        <taxon>Bacteria</taxon>
        <taxon>Pseudomonadati</taxon>
        <taxon>Bacteroidota</taxon>
        <taxon>Bacteroidia</taxon>
        <taxon>Bacteroidales</taxon>
        <taxon>Candidatus Ordinivivax</taxon>
    </lineage>
</organism>
<feature type="chain" id="PRO_5024272189" evidence="10">
    <location>
        <begin position="25"/>
        <end position="1019"/>
    </location>
</feature>
<evidence type="ECO:0000256" key="2">
    <source>
        <dbReference type="ARBA" id="ARBA00022448"/>
    </source>
</evidence>
<evidence type="ECO:0000259" key="12">
    <source>
        <dbReference type="Pfam" id="PF07715"/>
    </source>
</evidence>
<dbReference type="InterPro" id="IPR008969">
    <property type="entry name" value="CarboxyPept-like_regulatory"/>
</dbReference>
<evidence type="ECO:0000256" key="5">
    <source>
        <dbReference type="ARBA" id="ARBA00023077"/>
    </source>
</evidence>
<evidence type="ECO:0000256" key="9">
    <source>
        <dbReference type="RuleBase" id="RU003357"/>
    </source>
</evidence>